<organism evidence="2 3">
    <name type="scientific">Thanatephorus cucumeris (strain AG1-IB / isolate 7/3/14)</name>
    <name type="common">Lettuce bottom rot fungus</name>
    <name type="synonym">Rhizoctonia solani</name>
    <dbReference type="NCBI Taxonomy" id="1108050"/>
    <lineage>
        <taxon>Eukaryota</taxon>
        <taxon>Fungi</taxon>
        <taxon>Dikarya</taxon>
        <taxon>Basidiomycota</taxon>
        <taxon>Agaricomycotina</taxon>
        <taxon>Agaricomycetes</taxon>
        <taxon>Cantharellales</taxon>
        <taxon>Ceratobasidiaceae</taxon>
        <taxon>Rhizoctonia</taxon>
        <taxon>Rhizoctonia solani AG-1</taxon>
    </lineage>
</organism>
<dbReference type="EMBL" id="LN679290">
    <property type="protein sequence ID" value="CEL54999.1"/>
    <property type="molecule type" value="Genomic_DNA"/>
</dbReference>
<accession>A0A0B7FDM0</accession>
<keyword evidence="2" id="KW-0413">Isomerase</keyword>
<proteinExistence type="predicted"/>
<evidence type="ECO:0000313" key="3">
    <source>
        <dbReference type="Proteomes" id="UP000059188"/>
    </source>
</evidence>
<feature type="compositionally biased region" description="Polar residues" evidence="1">
    <location>
        <begin position="192"/>
        <end position="207"/>
    </location>
</feature>
<evidence type="ECO:0000256" key="1">
    <source>
        <dbReference type="SAM" id="MobiDB-lite"/>
    </source>
</evidence>
<dbReference type="EC" id="5.99.1.3" evidence="2"/>
<dbReference type="GO" id="GO:0016853">
    <property type="term" value="F:isomerase activity"/>
    <property type="evidence" value="ECO:0007669"/>
    <property type="project" value="UniProtKB-KW"/>
</dbReference>
<gene>
    <name evidence="2" type="ORF">RSOLAG1IB_11811</name>
</gene>
<keyword evidence="3" id="KW-1185">Reference proteome</keyword>
<reference evidence="2 3" key="1">
    <citation type="submission" date="2014-11" db="EMBL/GenBank/DDBJ databases">
        <authorList>
            <person name="Wibberg Daniel"/>
        </authorList>
    </citation>
    <scope>NUCLEOTIDE SEQUENCE [LARGE SCALE GENOMIC DNA]</scope>
    <source>
        <strain evidence="2">Rhizoctonia solani AG1-IB 7/3/14</strain>
    </source>
</reference>
<dbReference type="Proteomes" id="UP000059188">
    <property type="component" value="Unassembled WGS sequence"/>
</dbReference>
<name>A0A0B7FDM0_THACB</name>
<evidence type="ECO:0000313" key="2">
    <source>
        <dbReference type="EMBL" id="CEL54999.1"/>
    </source>
</evidence>
<dbReference type="AlphaFoldDB" id="A0A0B7FDM0"/>
<feature type="region of interest" description="Disordered" evidence="1">
    <location>
        <begin position="157"/>
        <end position="207"/>
    </location>
</feature>
<feature type="compositionally biased region" description="Polar residues" evidence="1">
    <location>
        <begin position="157"/>
        <end position="168"/>
    </location>
</feature>
<sequence>MGEAHDSSKLASSDFSRIAAKYSGHPLVILTLLSSFTNTEERFLLNSQKAIKDCIMSGFVRGRALSCGSPEPQPTNRRRVAQLNEDQMVSEASTDNTSTNSYLGEYACLENQLLNATCFVHSALSHSGTRELNNSQVLPQFVTGNPQTQISVNVHPTGLSMYSNGVQSEHTRRDDSPSPIPPMPSNDYPSDVPSSLRLQSSSGRTTASDLAQSVLLSTDARDSSKSNPSALPSVDNILVNQASALPSTLSTPESDCANIPTSLPVQASAPSFQPGHIFSGPVLAPSAVLQANAKGGKPKWTNPEREAIIDEWFLDDINFQMIVPILLRQSTEKVVVEKPVPEELLADRLKTDTLADKYKKVLSNEHVMHAKRNNNSITTQIITLVETVNDMNLKYAPGIDYLRTKVADVAYHVRSNLSVALKSTSNRTIHRFSENNLGPWFDQGENSFFNLILKRVQGLSKPISGTQASLLNPVRGQSQTSARSVQVQTPTLTFNHLPAARVARVTRAVYSVPVARSAPTPRAAYPTNAAGIASSSTSITPGTPAPFGSLNPSAHPVAGIHTSANFNKNDTLNGYVIVQAIGPAAHYRPAMHSHSASTTTASPLLPGYAHPTYSSIPYPISVPSTNDSSFEPLFSESAGLLGFNPMVLEAPMSPPLSYSRSSVGYSTGNPDGLSFGAGEPGAPRETVIIKPELLPSSVDAMRLAIKMAEIYARLAEDKGGSMITYAKAQAVLANCRRAEKFLETMQKSWDAAFADSRLREAQAKQAISVADRLFRIGTPNAIASATEMLVNAGTNLNKLAASKETTLGYIAPMALNACGPTVIADPSDIARDSEILAQLLTQVGGLTKSGTEESGGVMSALATSLDTIQM</sequence>
<protein>
    <submittedName>
        <fullName evidence="2">Reverse gyrase</fullName>
        <ecNumber evidence="2">5.99.1.3</ecNumber>
    </submittedName>
</protein>